<keyword evidence="1" id="KW-1133">Transmembrane helix</keyword>
<proteinExistence type="predicted"/>
<keyword evidence="1" id="KW-0812">Transmembrane</keyword>
<dbReference type="Proteomes" id="UP000823399">
    <property type="component" value="Unassembled WGS sequence"/>
</dbReference>
<gene>
    <name evidence="2" type="ORF">F5147DRAFT_383627</name>
</gene>
<evidence type="ECO:0000313" key="3">
    <source>
        <dbReference type="Proteomes" id="UP000823399"/>
    </source>
</evidence>
<sequence>MCFTDRFFFYPVLASDVLVLYWILNSDGCLLSLSLTVSMHHFHNWRLFVAHGQVCHILLVLLNVTVACTLKVLPLG</sequence>
<evidence type="ECO:0000256" key="1">
    <source>
        <dbReference type="SAM" id="Phobius"/>
    </source>
</evidence>
<accession>A0A9P7JYC4</accession>
<organism evidence="2 3">
    <name type="scientific">Suillus discolor</name>
    <dbReference type="NCBI Taxonomy" id="1912936"/>
    <lineage>
        <taxon>Eukaryota</taxon>
        <taxon>Fungi</taxon>
        <taxon>Dikarya</taxon>
        <taxon>Basidiomycota</taxon>
        <taxon>Agaricomycotina</taxon>
        <taxon>Agaricomycetes</taxon>
        <taxon>Agaricomycetidae</taxon>
        <taxon>Boletales</taxon>
        <taxon>Suillineae</taxon>
        <taxon>Suillaceae</taxon>
        <taxon>Suillus</taxon>
    </lineage>
</organism>
<keyword evidence="1" id="KW-0472">Membrane</keyword>
<protein>
    <submittedName>
        <fullName evidence="2">Uncharacterized protein</fullName>
    </submittedName>
</protein>
<name>A0A9P7JYC4_9AGAM</name>
<feature type="transmembrane region" description="Helical" evidence="1">
    <location>
        <begin position="7"/>
        <end position="24"/>
    </location>
</feature>
<feature type="transmembrane region" description="Helical" evidence="1">
    <location>
        <begin position="44"/>
        <end position="70"/>
    </location>
</feature>
<dbReference type="RefSeq" id="XP_041297266.1">
    <property type="nucleotide sequence ID" value="XM_041429513.1"/>
</dbReference>
<reference evidence="2" key="1">
    <citation type="journal article" date="2020" name="New Phytol.">
        <title>Comparative genomics reveals dynamic genome evolution in host specialist ectomycorrhizal fungi.</title>
        <authorList>
            <person name="Lofgren L.A."/>
            <person name="Nguyen N.H."/>
            <person name="Vilgalys R."/>
            <person name="Ruytinx J."/>
            <person name="Liao H.L."/>
            <person name="Branco S."/>
            <person name="Kuo A."/>
            <person name="LaButti K."/>
            <person name="Lipzen A."/>
            <person name="Andreopoulos W."/>
            <person name="Pangilinan J."/>
            <person name="Riley R."/>
            <person name="Hundley H."/>
            <person name="Na H."/>
            <person name="Barry K."/>
            <person name="Grigoriev I.V."/>
            <person name="Stajich J.E."/>
            <person name="Kennedy P.G."/>
        </authorList>
    </citation>
    <scope>NUCLEOTIDE SEQUENCE</scope>
    <source>
        <strain evidence="2">FC423</strain>
    </source>
</reference>
<dbReference type="AlphaFoldDB" id="A0A9P7JYC4"/>
<dbReference type="GeneID" id="64691772"/>
<evidence type="ECO:0000313" key="2">
    <source>
        <dbReference type="EMBL" id="KAG2115887.1"/>
    </source>
</evidence>
<keyword evidence="3" id="KW-1185">Reference proteome</keyword>
<dbReference type="EMBL" id="JABBWM010000007">
    <property type="protein sequence ID" value="KAG2115887.1"/>
    <property type="molecule type" value="Genomic_DNA"/>
</dbReference>
<comment type="caution">
    <text evidence="2">The sequence shown here is derived from an EMBL/GenBank/DDBJ whole genome shotgun (WGS) entry which is preliminary data.</text>
</comment>